<dbReference type="SUPFAM" id="SSF53335">
    <property type="entry name" value="S-adenosyl-L-methionine-dependent methyltransferases"/>
    <property type="match status" value="1"/>
</dbReference>
<dbReference type="EMBL" id="SMAK01000004">
    <property type="protein sequence ID" value="TCT11583.1"/>
    <property type="molecule type" value="Genomic_DNA"/>
</dbReference>
<dbReference type="InterPro" id="IPR050508">
    <property type="entry name" value="Methyltransf_Superfamily"/>
</dbReference>
<dbReference type="RefSeq" id="WP_132806322.1">
    <property type="nucleotide sequence ID" value="NZ_SMAK01000004.1"/>
</dbReference>
<comment type="caution">
    <text evidence="2">The sequence shown here is derived from an EMBL/GenBank/DDBJ whole genome shotgun (WGS) entry which is preliminary data.</text>
</comment>
<keyword evidence="2" id="KW-0808">Transferase</keyword>
<feature type="domain" description="Methyltransferase" evidence="1">
    <location>
        <begin position="179"/>
        <end position="276"/>
    </location>
</feature>
<evidence type="ECO:0000259" key="1">
    <source>
        <dbReference type="Pfam" id="PF13649"/>
    </source>
</evidence>
<evidence type="ECO:0000313" key="3">
    <source>
        <dbReference type="Proteomes" id="UP000295678"/>
    </source>
</evidence>
<dbReference type="AlphaFoldDB" id="A0A4R3MEW1"/>
<proteinExistence type="predicted"/>
<dbReference type="InterPro" id="IPR041698">
    <property type="entry name" value="Methyltransf_25"/>
</dbReference>
<protein>
    <submittedName>
        <fullName evidence="2">Methyltransferase family protein</fullName>
    </submittedName>
</protein>
<dbReference type="PANTHER" id="PTHR42912">
    <property type="entry name" value="METHYLTRANSFERASE"/>
    <property type="match status" value="1"/>
</dbReference>
<reference evidence="2 3" key="1">
    <citation type="submission" date="2019-03" db="EMBL/GenBank/DDBJ databases">
        <title>Genomic Encyclopedia of Type Strains, Phase IV (KMG-IV): sequencing the most valuable type-strain genomes for metagenomic binning, comparative biology and taxonomic classification.</title>
        <authorList>
            <person name="Goeker M."/>
        </authorList>
    </citation>
    <scope>NUCLEOTIDE SEQUENCE [LARGE SCALE GENOMIC DNA]</scope>
    <source>
        <strain evidence="2 3">DSM 19345</strain>
    </source>
</reference>
<name>A0A4R3MEW1_9HYPH</name>
<dbReference type="CDD" id="cd02440">
    <property type="entry name" value="AdoMet_MTases"/>
    <property type="match status" value="1"/>
</dbReference>
<dbReference type="OrthoDB" id="9791837at2"/>
<dbReference type="Gene3D" id="3.40.50.150">
    <property type="entry name" value="Vaccinia Virus protein VP39"/>
    <property type="match status" value="1"/>
</dbReference>
<dbReference type="InterPro" id="IPR029063">
    <property type="entry name" value="SAM-dependent_MTases_sf"/>
</dbReference>
<sequence length="359" mass="40690">MLEDIPPDRAFTAYQAFVLDCKLYWTRSMFPELRKRYHAAVAAAGSPPRTSAEVAELMKDDTTAQFFGWYERHLQRMKYSGLRGLAVHYDQYRDLIGRALAAEVPDRLLELDPDFKQPEYYTSIDIHQHPGGVWSDEIAGYVYERGAQSTAPMLDKAASLWHRMKEQALSRAGGEVKRVVDLGCGFGGSTQPYYADHPDIDVIGIELSEPCLRLAAQRAAELQARNVRFRQADAIATGLDEGSSDIVTSTMMLHEMPPSHVKGVFKESYRLLKPGGLSIHLDFLVRDDPFKEYVHYGHSRRNNEPFMVPLNKMDIVAAHREAGFDEVEIVPFEEFDGSLSPEMTAWRFPWTMIIARKAA</sequence>
<keyword evidence="2" id="KW-0489">Methyltransferase</keyword>
<dbReference type="GO" id="GO:0008168">
    <property type="term" value="F:methyltransferase activity"/>
    <property type="evidence" value="ECO:0007669"/>
    <property type="project" value="UniProtKB-KW"/>
</dbReference>
<dbReference type="GO" id="GO:0032259">
    <property type="term" value="P:methylation"/>
    <property type="evidence" value="ECO:0007669"/>
    <property type="project" value="UniProtKB-KW"/>
</dbReference>
<dbReference type="Proteomes" id="UP000295678">
    <property type="component" value="Unassembled WGS sequence"/>
</dbReference>
<dbReference type="Pfam" id="PF13649">
    <property type="entry name" value="Methyltransf_25"/>
    <property type="match status" value="1"/>
</dbReference>
<evidence type="ECO:0000313" key="2">
    <source>
        <dbReference type="EMBL" id="TCT11583.1"/>
    </source>
</evidence>
<keyword evidence="3" id="KW-1185">Reference proteome</keyword>
<organism evidence="2 3">
    <name type="scientific">Tepidamorphus gemmatus</name>
    <dbReference type="NCBI Taxonomy" id="747076"/>
    <lineage>
        <taxon>Bacteria</taxon>
        <taxon>Pseudomonadati</taxon>
        <taxon>Pseudomonadota</taxon>
        <taxon>Alphaproteobacteria</taxon>
        <taxon>Hyphomicrobiales</taxon>
        <taxon>Tepidamorphaceae</taxon>
        <taxon>Tepidamorphus</taxon>
    </lineage>
</organism>
<gene>
    <name evidence="2" type="ORF">EDC22_104346</name>
</gene>
<accession>A0A4R3MEW1</accession>